<evidence type="ECO:0008006" key="3">
    <source>
        <dbReference type="Google" id="ProtNLM"/>
    </source>
</evidence>
<dbReference type="Proteomes" id="UP000051813">
    <property type="component" value="Unassembled WGS sequence"/>
</dbReference>
<dbReference type="InterPro" id="IPR019612">
    <property type="entry name" value="Minor_capsid_put"/>
</dbReference>
<sequence length="116" mass="13255">MRLPQVDPKLCNQSVHIELVTGETDNWDKPITKPYDVEKCVVQPQTIYSGDNNNRAIVANAVVFLYAGITTPIPKLDRDKVGSVLIFEDKRYTITKIVDNRNPYSNELWSYELEAL</sequence>
<gene>
    <name evidence="1" type="ORF">FC84_GL001598</name>
</gene>
<accession>A0A0R2BIR7</accession>
<organism evidence="1 2">
    <name type="scientific">Lapidilactobacillus dextrinicus DSM 20335</name>
    <dbReference type="NCBI Taxonomy" id="1423738"/>
    <lineage>
        <taxon>Bacteria</taxon>
        <taxon>Bacillati</taxon>
        <taxon>Bacillota</taxon>
        <taxon>Bacilli</taxon>
        <taxon>Lactobacillales</taxon>
        <taxon>Lactobacillaceae</taxon>
        <taxon>Lapidilactobacillus</taxon>
    </lineage>
</organism>
<reference evidence="1 2" key="1">
    <citation type="journal article" date="2015" name="Genome Announc.">
        <title>Expanding the biotechnology potential of lactobacilli through comparative genomics of 213 strains and associated genera.</title>
        <authorList>
            <person name="Sun Z."/>
            <person name="Harris H.M."/>
            <person name="McCann A."/>
            <person name="Guo C."/>
            <person name="Argimon S."/>
            <person name="Zhang W."/>
            <person name="Yang X."/>
            <person name="Jeffery I.B."/>
            <person name="Cooney J.C."/>
            <person name="Kagawa T.F."/>
            <person name="Liu W."/>
            <person name="Song Y."/>
            <person name="Salvetti E."/>
            <person name="Wrobel A."/>
            <person name="Rasinkangas P."/>
            <person name="Parkhill J."/>
            <person name="Rea M.C."/>
            <person name="O'Sullivan O."/>
            <person name="Ritari J."/>
            <person name="Douillard F.P."/>
            <person name="Paul Ross R."/>
            <person name="Yang R."/>
            <person name="Briner A.E."/>
            <person name="Felis G.E."/>
            <person name="de Vos W.M."/>
            <person name="Barrangou R."/>
            <person name="Klaenhammer T.R."/>
            <person name="Caufield P.W."/>
            <person name="Cui Y."/>
            <person name="Zhang H."/>
            <person name="O'Toole P.W."/>
        </authorList>
    </citation>
    <scope>NUCLEOTIDE SEQUENCE [LARGE SCALE GENOMIC DNA]</scope>
    <source>
        <strain evidence="1 2">DSM 20335</strain>
    </source>
</reference>
<dbReference type="PATRIC" id="fig|1423738.3.peg.1616"/>
<dbReference type="AlphaFoldDB" id="A0A0R2BIR7"/>
<keyword evidence="2" id="KW-1185">Reference proteome</keyword>
<name>A0A0R2BIR7_9LACO</name>
<dbReference type="Pfam" id="PF10665">
    <property type="entry name" value="Minor_capsid_1"/>
    <property type="match status" value="1"/>
</dbReference>
<proteinExistence type="predicted"/>
<evidence type="ECO:0000313" key="1">
    <source>
        <dbReference type="EMBL" id="KRM79422.1"/>
    </source>
</evidence>
<dbReference type="OrthoDB" id="2183780at2"/>
<dbReference type="STRING" id="1423738.FC84_GL001598"/>
<protein>
    <recommendedName>
        <fullName evidence="3">Capsid protein</fullName>
    </recommendedName>
</protein>
<dbReference type="RefSeq" id="WP_057755679.1">
    <property type="nucleotide sequence ID" value="NZ_AYYK01000004.1"/>
</dbReference>
<evidence type="ECO:0000313" key="2">
    <source>
        <dbReference type="Proteomes" id="UP000051813"/>
    </source>
</evidence>
<dbReference type="EMBL" id="AYYK01000004">
    <property type="protein sequence ID" value="KRM79422.1"/>
    <property type="molecule type" value="Genomic_DNA"/>
</dbReference>
<comment type="caution">
    <text evidence="1">The sequence shown here is derived from an EMBL/GenBank/DDBJ whole genome shotgun (WGS) entry which is preliminary data.</text>
</comment>